<dbReference type="GO" id="GO:0004089">
    <property type="term" value="F:carbonate dehydratase activity"/>
    <property type="evidence" value="ECO:0007669"/>
    <property type="project" value="InterPro"/>
</dbReference>
<dbReference type="GO" id="GO:0006730">
    <property type="term" value="P:one-carbon metabolic process"/>
    <property type="evidence" value="ECO:0007669"/>
    <property type="project" value="TreeGrafter"/>
</dbReference>
<name>A0AAV8ZBY5_9CUCU</name>
<dbReference type="PROSITE" id="PS51144">
    <property type="entry name" value="ALPHA_CA_2"/>
    <property type="match status" value="1"/>
</dbReference>
<dbReference type="PANTHER" id="PTHR18952:SF208">
    <property type="entry name" value="CARBONIC ANHYDRASE XA-RELATED"/>
    <property type="match status" value="1"/>
</dbReference>
<protein>
    <recommendedName>
        <fullName evidence="2">Alpha-carbonic anhydrase domain-containing protein</fullName>
    </recommendedName>
</protein>
<accession>A0AAV8ZBY5</accession>
<feature type="domain" description="Alpha-carbonic anhydrase" evidence="2">
    <location>
        <begin position="5"/>
        <end position="258"/>
    </location>
</feature>
<evidence type="ECO:0000259" key="2">
    <source>
        <dbReference type="PROSITE" id="PS51144"/>
    </source>
</evidence>
<organism evidence="3 4">
    <name type="scientific">Aromia moschata</name>
    <dbReference type="NCBI Taxonomy" id="1265417"/>
    <lineage>
        <taxon>Eukaryota</taxon>
        <taxon>Metazoa</taxon>
        <taxon>Ecdysozoa</taxon>
        <taxon>Arthropoda</taxon>
        <taxon>Hexapoda</taxon>
        <taxon>Insecta</taxon>
        <taxon>Pterygota</taxon>
        <taxon>Neoptera</taxon>
        <taxon>Endopterygota</taxon>
        <taxon>Coleoptera</taxon>
        <taxon>Polyphaga</taxon>
        <taxon>Cucujiformia</taxon>
        <taxon>Chrysomeloidea</taxon>
        <taxon>Cerambycidae</taxon>
        <taxon>Cerambycinae</taxon>
        <taxon>Callichromatini</taxon>
        <taxon>Aromia</taxon>
    </lineage>
</organism>
<reference evidence="3" key="1">
    <citation type="journal article" date="2023" name="Insect Mol. Biol.">
        <title>Genome sequencing provides insights into the evolution of gene families encoding plant cell wall-degrading enzymes in longhorned beetles.</title>
        <authorList>
            <person name="Shin N.R."/>
            <person name="Okamura Y."/>
            <person name="Kirsch R."/>
            <person name="Pauchet Y."/>
        </authorList>
    </citation>
    <scope>NUCLEOTIDE SEQUENCE</scope>
    <source>
        <strain evidence="3">AMC_N1</strain>
    </source>
</reference>
<keyword evidence="4" id="KW-1185">Reference proteome</keyword>
<dbReference type="EMBL" id="JAPWTK010000004">
    <property type="protein sequence ID" value="KAJ8961672.1"/>
    <property type="molecule type" value="Genomic_DNA"/>
</dbReference>
<dbReference type="GO" id="GO:0008270">
    <property type="term" value="F:zinc ion binding"/>
    <property type="evidence" value="ECO:0007669"/>
    <property type="project" value="InterPro"/>
</dbReference>
<proteinExistence type="inferred from homology"/>
<comment type="similarity">
    <text evidence="1">Belongs to the alpha-carbonic anhydrase family.</text>
</comment>
<dbReference type="InterPro" id="IPR023561">
    <property type="entry name" value="Carbonic_anhydrase_a-class"/>
</dbReference>
<dbReference type="Proteomes" id="UP001162162">
    <property type="component" value="Unassembled WGS sequence"/>
</dbReference>
<sequence>AAAAENRNYEDLDEWPETCQNGTLQSPITIIKASSISTNYTDMEFYNYYNTTVMLESSGYTVELKKISEEEEKEVSSVPRVTGGPLGSEYYQFDSFHFHKDAEHTIDGYRYPMEGHFVHYNSKYDNLTNAVNYVHGFSVFSVQYEIQDTCANSSFADIIEKLKEVTENENTLEELTSSVDIYDLLPSDLSKFFVYTGSFTTPNCTEGALWVVFEEPVCLERSQLEELGDIYITIGNQSLLNYNRPLQEVNEREILYSGTSHAVKVKNYLPATVIVLCLIYRHLYPVHI</sequence>
<evidence type="ECO:0000313" key="4">
    <source>
        <dbReference type="Proteomes" id="UP001162162"/>
    </source>
</evidence>
<evidence type="ECO:0000256" key="1">
    <source>
        <dbReference type="ARBA" id="ARBA00010718"/>
    </source>
</evidence>
<comment type="caution">
    <text evidence="3">The sequence shown here is derived from an EMBL/GenBank/DDBJ whole genome shotgun (WGS) entry which is preliminary data.</text>
</comment>
<dbReference type="Gene3D" id="3.10.200.10">
    <property type="entry name" value="Alpha carbonic anhydrase"/>
    <property type="match status" value="1"/>
</dbReference>
<dbReference type="PANTHER" id="PTHR18952">
    <property type="entry name" value="CARBONIC ANHYDRASE"/>
    <property type="match status" value="1"/>
</dbReference>
<dbReference type="SUPFAM" id="SSF51069">
    <property type="entry name" value="Carbonic anhydrase"/>
    <property type="match status" value="1"/>
</dbReference>
<dbReference type="InterPro" id="IPR036398">
    <property type="entry name" value="CA_dom_sf"/>
</dbReference>
<evidence type="ECO:0000313" key="3">
    <source>
        <dbReference type="EMBL" id="KAJ8961672.1"/>
    </source>
</evidence>
<dbReference type="SMART" id="SM01057">
    <property type="entry name" value="Carb_anhydrase"/>
    <property type="match status" value="1"/>
</dbReference>
<dbReference type="InterPro" id="IPR001148">
    <property type="entry name" value="CA_dom"/>
</dbReference>
<dbReference type="AlphaFoldDB" id="A0AAV8ZBY5"/>
<feature type="non-terminal residue" evidence="3">
    <location>
        <position position="1"/>
    </location>
</feature>
<dbReference type="Pfam" id="PF00194">
    <property type="entry name" value="Carb_anhydrase"/>
    <property type="match status" value="1"/>
</dbReference>
<gene>
    <name evidence="3" type="ORF">NQ318_021270</name>
</gene>
<dbReference type="CDD" id="cd00326">
    <property type="entry name" value="alpha_CA"/>
    <property type="match status" value="1"/>
</dbReference>